<dbReference type="NCBIfam" id="TIGR00089">
    <property type="entry name" value="MiaB/RimO family radical SAM methylthiotransferase"/>
    <property type="match status" value="1"/>
</dbReference>
<comment type="cofactor">
    <cofactor evidence="1">
        <name>[4Fe-4S] cluster</name>
        <dbReference type="ChEBI" id="CHEBI:49883"/>
    </cofactor>
</comment>
<dbReference type="InterPro" id="IPR023404">
    <property type="entry name" value="rSAM_horseshoe"/>
</dbReference>
<keyword evidence="7" id="KW-0408">Iron</keyword>
<proteinExistence type="predicted"/>
<organism evidence="13 14">
    <name type="scientific">Candidatus Kerfeldbacteria bacterium CG_4_10_14_0_8_um_filter_42_10</name>
    <dbReference type="NCBI Taxonomy" id="2014248"/>
    <lineage>
        <taxon>Bacteria</taxon>
        <taxon>Candidatus Kerfeldiibacteriota</taxon>
    </lineage>
</organism>
<dbReference type="PROSITE" id="PS50926">
    <property type="entry name" value="TRAM"/>
    <property type="match status" value="1"/>
</dbReference>
<keyword evidence="5" id="KW-0949">S-adenosyl-L-methionine</keyword>
<dbReference type="NCBIfam" id="TIGR01574">
    <property type="entry name" value="miaB-methiolase"/>
    <property type="match status" value="1"/>
</dbReference>
<dbReference type="InterPro" id="IPR038135">
    <property type="entry name" value="Methylthiotransferase_N_sf"/>
</dbReference>
<dbReference type="EC" id="2.8.4.3" evidence="9"/>
<dbReference type="SFLD" id="SFLDF00273">
    <property type="entry name" value="(dimethylallyl)adenosine_tRNA"/>
    <property type="match status" value="1"/>
</dbReference>
<dbReference type="InterPro" id="IPR005839">
    <property type="entry name" value="Methylthiotransferase"/>
</dbReference>
<dbReference type="GO" id="GO:0035597">
    <property type="term" value="F:tRNA-2-methylthio-N(6)-dimethylallyladenosine(37) synthase activity"/>
    <property type="evidence" value="ECO:0007669"/>
    <property type="project" value="UniProtKB-EC"/>
</dbReference>
<dbReference type="EMBL" id="PFMD01000077">
    <property type="protein sequence ID" value="PIY95558.1"/>
    <property type="molecule type" value="Genomic_DNA"/>
</dbReference>
<evidence type="ECO:0000259" key="12">
    <source>
        <dbReference type="PROSITE" id="PS51918"/>
    </source>
</evidence>
<evidence type="ECO:0000256" key="8">
    <source>
        <dbReference type="ARBA" id="ARBA00023014"/>
    </source>
</evidence>
<dbReference type="SFLD" id="SFLDS00029">
    <property type="entry name" value="Radical_SAM"/>
    <property type="match status" value="1"/>
</dbReference>
<dbReference type="InterPro" id="IPR006638">
    <property type="entry name" value="Elp3/MiaA/NifB-like_rSAM"/>
</dbReference>
<dbReference type="Proteomes" id="UP000230779">
    <property type="component" value="Unassembled WGS sequence"/>
</dbReference>
<reference evidence="13 14" key="1">
    <citation type="submission" date="2017-09" db="EMBL/GenBank/DDBJ databases">
        <title>Depth-based differentiation of microbial function through sediment-hosted aquifers and enrichment of novel symbionts in the deep terrestrial subsurface.</title>
        <authorList>
            <person name="Probst A.J."/>
            <person name="Ladd B."/>
            <person name="Jarett J.K."/>
            <person name="Geller-Mcgrath D.E."/>
            <person name="Sieber C.M."/>
            <person name="Emerson J.B."/>
            <person name="Anantharaman K."/>
            <person name="Thomas B.C."/>
            <person name="Malmstrom R."/>
            <person name="Stieglmeier M."/>
            <person name="Klingl A."/>
            <person name="Woyke T."/>
            <person name="Ryan C.M."/>
            <person name="Banfield J.F."/>
        </authorList>
    </citation>
    <scope>NUCLEOTIDE SEQUENCE [LARGE SCALE GENOMIC DNA]</scope>
    <source>
        <strain evidence="13">CG_4_10_14_0_8_um_filter_42_10</strain>
    </source>
</reference>
<evidence type="ECO:0000256" key="6">
    <source>
        <dbReference type="ARBA" id="ARBA00022723"/>
    </source>
</evidence>
<evidence type="ECO:0000256" key="1">
    <source>
        <dbReference type="ARBA" id="ARBA00001966"/>
    </source>
</evidence>
<name>A0A2M7RFP0_9BACT</name>
<dbReference type="FunFam" id="3.80.30.20:FF:000001">
    <property type="entry name" value="tRNA-2-methylthio-N(6)-dimethylallyladenosine synthase 2"/>
    <property type="match status" value="1"/>
</dbReference>
<evidence type="ECO:0000256" key="9">
    <source>
        <dbReference type="ARBA" id="ARBA00033765"/>
    </source>
</evidence>
<dbReference type="Pfam" id="PF00919">
    <property type="entry name" value="UPF0004"/>
    <property type="match status" value="1"/>
</dbReference>
<dbReference type="Pfam" id="PF04055">
    <property type="entry name" value="Radical_SAM"/>
    <property type="match status" value="1"/>
</dbReference>
<evidence type="ECO:0000256" key="4">
    <source>
        <dbReference type="ARBA" id="ARBA00022679"/>
    </source>
</evidence>
<dbReference type="SUPFAM" id="SSF102114">
    <property type="entry name" value="Radical SAM enzymes"/>
    <property type="match status" value="1"/>
</dbReference>
<evidence type="ECO:0000313" key="14">
    <source>
        <dbReference type="Proteomes" id="UP000230779"/>
    </source>
</evidence>
<dbReference type="GO" id="GO:0046872">
    <property type="term" value="F:metal ion binding"/>
    <property type="evidence" value="ECO:0007669"/>
    <property type="project" value="UniProtKB-KW"/>
</dbReference>
<evidence type="ECO:0000256" key="2">
    <source>
        <dbReference type="ARBA" id="ARBA00003234"/>
    </source>
</evidence>
<keyword evidence="6" id="KW-0479">Metal-binding</keyword>
<comment type="caution">
    <text evidence="13">The sequence shown here is derived from an EMBL/GenBank/DDBJ whole genome shotgun (WGS) entry which is preliminary data.</text>
</comment>
<accession>A0A2M7RFP0</accession>
<dbReference type="InterPro" id="IPR002792">
    <property type="entry name" value="TRAM_dom"/>
</dbReference>
<dbReference type="PROSITE" id="PS51918">
    <property type="entry name" value="RADICAL_SAM"/>
    <property type="match status" value="1"/>
</dbReference>
<dbReference type="Pfam" id="PF01938">
    <property type="entry name" value="TRAM"/>
    <property type="match status" value="1"/>
</dbReference>
<dbReference type="InterPro" id="IPR006463">
    <property type="entry name" value="MiaB_methiolase"/>
</dbReference>
<gene>
    <name evidence="13" type="primary">miaB</name>
    <name evidence="13" type="ORF">COY66_06400</name>
</gene>
<dbReference type="AlphaFoldDB" id="A0A2M7RFP0"/>
<sequence>MKQFNNKAIKQYYTLTLGCQMNKLDAEKIDALLQKMNFKLTSNEREADLIIVLACSVRQSAIDRIHGRIKRWKQLKKEKPLITLLTGCVLPADRKGLGKQFDILLDMQELRTLPEKLRQKMKDIEDIFLESDYFKLPTKHESAFQAFVPISNGCNKFCTYCAVPYTRGREISRPASQIIQEVEELIKNGYKEITLLGQTVNSYKNPEKEGVKNFADLLKRLAEIKGDFWLRFLSSHPLDFSDKLIAVIAQEKKICPHLHLPVQSGSNAVLKRMLRKYTREEYLKLIKKIKQRIPGVAITTDIIVGFCGETEADFGKTLDLYRQAEFDLAYLAQYSVRAGTQAAKRFKDDLPKAEKRRREKILNDLVAKIALKKNEALVGKKVSVLIEANKKSFLLGKTDSSKAIRLNGGSKALVGEFVYPTVTKALAWGLEGALKKKRSLN</sequence>
<feature type="domain" description="Radical SAM core" evidence="12">
    <location>
        <begin position="140"/>
        <end position="372"/>
    </location>
</feature>
<dbReference type="PROSITE" id="PS51449">
    <property type="entry name" value="MTTASE_N"/>
    <property type="match status" value="1"/>
</dbReference>
<dbReference type="GO" id="GO:0051539">
    <property type="term" value="F:4 iron, 4 sulfur cluster binding"/>
    <property type="evidence" value="ECO:0007669"/>
    <property type="project" value="UniProtKB-KW"/>
</dbReference>
<evidence type="ECO:0000259" key="11">
    <source>
        <dbReference type="PROSITE" id="PS51449"/>
    </source>
</evidence>
<dbReference type="SFLD" id="SFLDG01082">
    <property type="entry name" value="B12-binding_domain_containing"/>
    <property type="match status" value="1"/>
</dbReference>
<dbReference type="PANTHER" id="PTHR43020:SF2">
    <property type="entry name" value="MITOCHONDRIAL TRNA METHYLTHIOTRANSFERASE CDK5RAP1"/>
    <property type="match status" value="1"/>
</dbReference>
<dbReference type="PROSITE" id="PS01278">
    <property type="entry name" value="MTTASE_RADICAL"/>
    <property type="match status" value="1"/>
</dbReference>
<evidence type="ECO:0000313" key="13">
    <source>
        <dbReference type="EMBL" id="PIY95558.1"/>
    </source>
</evidence>
<dbReference type="InterPro" id="IPR020612">
    <property type="entry name" value="Methylthiotransferase_CS"/>
</dbReference>
<feature type="domain" description="MTTase N-terminal" evidence="11">
    <location>
        <begin position="10"/>
        <end position="122"/>
    </location>
</feature>
<dbReference type="InterPro" id="IPR013848">
    <property type="entry name" value="Methylthiotransferase_N"/>
</dbReference>
<feature type="domain" description="TRAM" evidence="10">
    <location>
        <begin position="375"/>
        <end position="436"/>
    </location>
</feature>
<protein>
    <recommendedName>
        <fullName evidence="9">tRNA-2-methylthio-N(6)-dimethylallyladenosine synthase</fullName>
        <ecNumber evidence="9">2.8.4.3</ecNumber>
    </recommendedName>
</protein>
<dbReference type="Gene3D" id="3.80.30.20">
    <property type="entry name" value="tm_1862 like domain"/>
    <property type="match status" value="1"/>
</dbReference>
<dbReference type="Gene3D" id="3.40.50.12160">
    <property type="entry name" value="Methylthiotransferase, N-terminal domain"/>
    <property type="match status" value="1"/>
</dbReference>
<evidence type="ECO:0000256" key="7">
    <source>
        <dbReference type="ARBA" id="ARBA00023004"/>
    </source>
</evidence>
<dbReference type="SFLD" id="SFLDG01061">
    <property type="entry name" value="methylthiotransferase"/>
    <property type="match status" value="1"/>
</dbReference>
<keyword evidence="8" id="KW-0411">Iron-sulfur</keyword>
<evidence type="ECO:0000256" key="3">
    <source>
        <dbReference type="ARBA" id="ARBA00022485"/>
    </source>
</evidence>
<dbReference type="InterPro" id="IPR058240">
    <property type="entry name" value="rSAM_sf"/>
</dbReference>
<dbReference type="SMART" id="SM00729">
    <property type="entry name" value="Elp3"/>
    <property type="match status" value="1"/>
</dbReference>
<evidence type="ECO:0000256" key="5">
    <source>
        <dbReference type="ARBA" id="ARBA00022691"/>
    </source>
</evidence>
<dbReference type="CDD" id="cd01335">
    <property type="entry name" value="Radical_SAM"/>
    <property type="match status" value="1"/>
</dbReference>
<dbReference type="GO" id="GO:0005829">
    <property type="term" value="C:cytosol"/>
    <property type="evidence" value="ECO:0007669"/>
    <property type="project" value="TreeGrafter"/>
</dbReference>
<keyword evidence="4 13" id="KW-0808">Transferase</keyword>
<dbReference type="PANTHER" id="PTHR43020">
    <property type="entry name" value="CDK5 REGULATORY SUBUNIT-ASSOCIATED PROTEIN 1"/>
    <property type="match status" value="1"/>
</dbReference>
<comment type="function">
    <text evidence="2">Catalyzes the methylthiolation of N6-(dimethylallyl)adenosine (i(6)A), leading to the formation of 2-methylthio-N6-(dimethylallyl)adenosine (ms(2)i(6)A) at position 37 in tRNAs that read codons beginning with uridine.</text>
</comment>
<evidence type="ECO:0000259" key="10">
    <source>
        <dbReference type="PROSITE" id="PS50926"/>
    </source>
</evidence>
<dbReference type="InterPro" id="IPR007197">
    <property type="entry name" value="rSAM"/>
</dbReference>
<keyword evidence="3" id="KW-0004">4Fe-4S</keyword>